<evidence type="ECO:0000313" key="2">
    <source>
        <dbReference type="Proteomes" id="UP000735302"/>
    </source>
</evidence>
<dbReference type="EMBL" id="BLXT01004926">
    <property type="protein sequence ID" value="GFO18046.1"/>
    <property type="molecule type" value="Genomic_DNA"/>
</dbReference>
<organism evidence="1 2">
    <name type="scientific">Plakobranchus ocellatus</name>
    <dbReference type="NCBI Taxonomy" id="259542"/>
    <lineage>
        <taxon>Eukaryota</taxon>
        <taxon>Metazoa</taxon>
        <taxon>Spiralia</taxon>
        <taxon>Lophotrochozoa</taxon>
        <taxon>Mollusca</taxon>
        <taxon>Gastropoda</taxon>
        <taxon>Heterobranchia</taxon>
        <taxon>Euthyneura</taxon>
        <taxon>Panpulmonata</taxon>
        <taxon>Sacoglossa</taxon>
        <taxon>Placobranchoidea</taxon>
        <taxon>Plakobranchidae</taxon>
        <taxon>Plakobranchus</taxon>
    </lineage>
</organism>
<accession>A0AAV4BGR8</accession>
<sequence length="92" mass="9651">MKAQKRQIGVSSEHHIAKGGDITIAISTTTVTITISTTTATLTMSTTRTSALPPTPSPLIVVSNTPKPSALPQHLHNYHNAFSTTTTTSALP</sequence>
<comment type="caution">
    <text evidence="1">The sequence shown here is derived from an EMBL/GenBank/DDBJ whole genome shotgun (WGS) entry which is preliminary data.</text>
</comment>
<evidence type="ECO:0000313" key="1">
    <source>
        <dbReference type="EMBL" id="GFO18046.1"/>
    </source>
</evidence>
<name>A0AAV4BGR8_9GAST</name>
<proteinExistence type="predicted"/>
<dbReference type="AlphaFoldDB" id="A0AAV4BGR8"/>
<gene>
    <name evidence="1" type="ORF">PoB_004455100</name>
</gene>
<protein>
    <submittedName>
        <fullName evidence="1">Uncharacterized protein</fullName>
    </submittedName>
</protein>
<keyword evidence="2" id="KW-1185">Reference proteome</keyword>
<reference evidence="1 2" key="1">
    <citation type="journal article" date="2021" name="Elife">
        <title>Chloroplast acquisition without the gene transfer in kleptoplastic sea slugs, Plakobranchus ocellatus.</title>
        <authorList>
            <person name="Maeda T."/>
            <person name="Takahashi S."/>
            <person name="Yoshida T."/>
            <person name="Shimamura S."/>
            <person name="Takaki Y."/>
            <person name="Nagai Y."/>
            <person name="Toyoda A."/>
            <person name="Suzuki Y."/>
            <person name="Arimoto A."/>
            <person name="Ishii H."/>
            <person name="Satoh N."/>
            <person name="Nishiyama T."/>
            <person name="Hasebe M."/>
            <person name="Maruyama T."/>
            <person name="Minagawa J."/>
            <person name="Obokata J."/>
            <person name="Shigenobu S."/>
        </authorList>
    </citation>
    <scope>NUCLEOTIDE SEQUENCE [LARGE SCALE GENOMIC DNA]</scope>
</reference>
<dbReference type="Proteomes" id="UP000735302">
    <property type="component" value="Unassembled WGS sequence"/>
</dbReference>